<evidence type="ECO:0000313" key="7">
    <source>
        <dbReference type="Proteomes" id="UP001578633"/>
    </source>
</evidence>
<feature type="region of interest" description="Disordered" evidence="4">
    <location>
        <begin position="101"/>
        <end position="172"/>
    </location>
</feature>
<feature type="region of interest" description="Disordered" evidence="4">
    <location>
        <begin position="1"/>
        <end position="20"/>
    </location>
</feature>
<organism evidence="6 7">
    <name type="scientific">Alternaria dauci</name>
    <dbReference type="NCBI Taxonomy" id="48095"/>
    <lineage>
        <taxon>Eukaryota</taxon>
        <taxon>Fungi</taxon>
        <taxon>Dikarya</taxon>
        <taxon>Ascomycota</taxon>
        <taxon>Pezizomycotina</taxon>
        <taxon>Dothideomycetes</taxon>
        <taxon>Pleosporomycetidae</taxon>
        <taxon>Pleosporales</taxon>
        <taxon>Pleosporineae</taxon>
        <taxon>Pleosporaceae</taxon>
        <taxon>Alternaria</taxon>
        <taxon>Alternaria sect. Porri</taxon>
    </lineage>
</organism>
<dbReference type="Pfam" id="PF08573">
    <property type="entry name" value="SAE2"/>
    <property type="match status" value="1"/>
</dbReference>
<feature type="compositionally biased region" description="Basic and acidic residues" evidence="4">
    <location>
        <begin position="389"/>
        <end position="414"/>
    </location>
</feature>
<comment type="caution">
    <text evidence="6">The sequence shown here is derived from an EMBL/GenBank/DDBJ whole genome shotgun (WGS) entry which is preliminary data.</text>
</comment>
<feature type="compositionally biased region" description="Basic and acidic residues" evidence="4">
    <location>
        <begin position="801"/>
        <end position="816"/>
    </location>
</feature>
<feature type="domain" description="DNA endonuclease activator Ctp1 C-terminal" evidence="5">
    <location>
        <begin position="722"/>
        <end position="831"/>
    </location>
</feature>
<evidence type="ECO:0000256" key="2">
    <source>
        <dbReference type="ARBA" id="ARBA00022763"/>
    </source>
</evidence>
<protein>
    <recommendedName>
        <fullName evidence="5">DNA endonuclease activator Ctp1 C-terminal domain-containing protein</fullName>
    </recommendedName>
</protein>
<evidence type="ECO:0000256" key="3">
    <source>
        <dbReference type="ARBA" id="ARBA00023242"/>
    </source>
</evidence>
<feature type="compositionally biased region" description="Basic and acidic residues" evidence="4">
    <location>
        <begin position="101"/>
        <end position="114"/>
    </location>
</feature>
<dbReference type="InterPro" id="IPR013882">
    <property type="entry name" value="Ctp1_C"/>
</dbReference>
<feature type="compositionally biased region" description="Basic residues" evidence="4">
    <location>
        <begin position="646"/>
        <end position="656"/>
    </location>
</feature>
<sequence length="866" mass="97433">MSLSLPRPIRTSSPSSSHLSFDALPTWSDMADFSAWVEQNKELWTRVYDEVIQPDLEKEWKKREDKHKKELEQKEENQQILFEHLNDEILKTARLAKENAQLKEQLESAHETHQDASWTGAPGASDEQYRRLAAENEQLKQQVKALQEVAPPSPDHENLTEGKTNASEEEHHDLAERFSELTKKYRDMSHKIKYLERKNATVMQKNKDMKENVRAWQEYADRQAGKQKAKSEAREDGKSHVAAVHLLPEDRPHMPSSPGSAVTARTHGSPVNPERSSPAAMTPLPRSALGTMNRLTSPTTVGGGEVQSPTTTITPKASTRLADAQRQQQHDEGTGPSVSSHFQRIISDHEGNGSTIPSSSQTTVDESEQPRDILEQAMDADDDDVPEFVSERSLKRKRDQPSKSRFEIYADHSSDGTPVKPHRVKEEPQSSPPVSIFTMTRTETMDLDDPAPHGLKTPRQPRTRLSYDADTAKTPRQHGQNGAPLTRAIKNENVNDADRLGLRAEMGDPQPVGSIQARAVSEPAEPTQAEHAALRALDPNVVSSASEEPPNKRSRQAQAYHQAKHSFLAESGETPPPINDDSLRLPPSAARAQMNQRLQALKNHQTPDKASPKTPKSGPVKIKTEQVPTPPASSLRSTYTPSSSKASRRSKSKTRSTPREDPTPEGPVWTMKAPETRSSARKNRMPPPKEKEQTRLRDKPVSELGVKDFKPNPKYNQGYSYAFSETVRKRGDRMCLPGCTNPQCCGSTFRTFAEVQAPLSASQEEELLEDYLGDAYSTMQLTQMSSEERQELVLQARTKKLAKDSGKHREAYERRRTPPGFWRVDFPTTQEQMEDRERAKEQEKAIVHECWLEAQRRGGKWIFRDE</sequence>
<proteinExistence type="predicted"/>
<dbReference type="RefSeq" id="XP_069306026.1">
    <property type="nucleotide sequence ID" value="XM_069452160.1"/>
</dbReference>
<feature type="compositionally biased region" description="Polar residues" evidence="4">
    <location>
        <begin position="307"/>
        <end position="317"/>
    </location>
</feature>
<evidence type="ECO:0000259" key="5">
    <source>
        <dbReference type="Pfam" id="PF08573"/>
    </source>
</evidence>
<name>A0ABR3UG19_9PLEO</name>
<feature type="compositionally biased region" description="Basic and acidic residues" evidence="4">
    <location>
        <begin position="496"/>
        <end position="506"/>
    </location>
</feature>
<evidence type="ECO:0000256" key="1">
    <source>
        <dbReference type="ARBA" id="ARBA00004123"/>
    </source>
</evidence>
<keyword evidence="3" id="KW-0539">Nucleus</keyword>
<feature type="region of interest" description="Disordered" evidence="4">
    <location>
        <begin position="799"/>
        <end position="840"/>
    </location>
</feature>
<feature type="compositionally biased region" description="Basic and acidic residues" evidence="4">
    <location>
        <begin position="687"/>
        <end position="711"/>
    </location>
</feature>
<dbReference type="EMBL" id="JBHGVX010000005">
    <property type="protein sequence ID" value="KAL1795442.1"/>
    <property type="molecule type" value="Genomic_DNA"/>
</dbReference>
<feature type="compositionally biased region" description="Basic and acidic residues" evidence="4">
    <location>
        <begin position="154"/>
        <end position="172"/>
    </location>
</feature>
<feature type="compositionally biased region" description="Polar residues" evidence="4">
    <location>
        <begin position="352"/>
        <end position="364"/>
    </location>
</feature>
<feature type="compositionally biased region" description="Basic and acidic residues" evidence="4">
    <location>
        <begin position="127"/>
        <end position="138"/>
    </location>
</feature>
<dbReference type="Proteomes" id="UP001578633">
    <property type="component" value="Chromosome 5"/>
</dbReference>
<gene>
    <name evidence="6" type="ORF">ACET3X_005666</name>
</gene>
<evidence type="ECO:0000256" key="4">
    <source>
        <dbReference type="SAM" id="MobiDB-lite"/>
    </source>
</evidence>
<evidence type="ECO:0000313" key="6">
    <source>
        <dbReference type="EMBL" id="KAL1795442.1"/>
    </source>
</evidence>
<accession>A0ABR3UG19</accession>
<keyword evidence="2" id="KW-0227">DNA damage</keyword>
<dbReference type="GeneID" id="96085988"/>
<comment type="subcellular location">
    <subcellularLocation>
        <location evidence="1">Nucleus</location>
    </subcellularLocation>
</comment>
<keyword evidence="7" id="KW-1185">Reference proteome</keyword>
<feature type="compositionally biased region" description="Low complexity" evidence="4">
    <location>
        <begin position="633"/>
        <end position="645"/>
    </location>
</feature>
<reference evidence="6 7" key="1">
    <citation type="submission" date="2024-09" db="EMBL/GenBank/DDBJ databases">
        <title>T2T genomes of carrot and Alternaria dauci and their utility for understanding host-pathogen interaction during carrot leaf blight disease.</title>
        <authorList>
            <person name="Liu W."/>
            <person name="Xu S."/>
            <person name="Ou C."/>
            <person name="Liu X."/>
            <person name="Zhuang F."/>
            <person name="Deng X.W."/>
        </authorList>
    </citation>
    <scope>NUCLEOTIDE SEQUENCE [LARGE SCALE GENOMIC DNA]</scope>
    <source>
        <strain evidence="6 7">A2016</strain>
    </source>
</reference>
<feature type="compositionally biased region" description="Polar residues" evidence="4">
    <location>
        <begin position="593"/>
        <end position="604"/>
    </location>
</feature>
<feature type="region of interest" description="Disordered" evidence="4">
    <location>
        <begin position="246"/>
        <end position="718"/>
    </location>
</feature>